<keyword evidence="3" id="KW-0732">Signal</keyword>
<comment type="similarity">
    <text evidence="1">Belongs to the peptidase S1 family.</text>
</comment>
<protein>
    <submittedName>
        <fullName evidence="5">Kallikrein-8</fullName>
    </submittedName>
</protein>
<feature type="domain" description="Peptidase S1" evidence="4">
    <location>
        <begin position="27"/>
        <end position="261"/>
    </location>
</feature>
<dbReference type="PANTHER" id="PTHR24276">
    <property type="entry name" value="POLYSERASE-RELATED"/>
    <property type="match status" value="1"/>
</dbReference>
<dbReference type="GO" id="GO:0006508">
    <property type="term" value="P:proteolysis"/>
    <property type="evidence" value="ECO:0007669"/>
    <property type="project" value="InterPro"/>
</dbReference>
<dbReference type="InterPro" id="IPR001254">
    <property type="entry name" value="Trypsin_dom"/>
</dbReference>
<dbReference type="InterPro" id="IPR018114">
    <property type="entry name" value="TRYPSIN_HIS"/>
</dbReference>
<dbReference type="EMBL" id="BT082339">
    <property type="protein sequence ID" value="ACQ58046.1"/>
    <property type="molecule type" value="mRNA"/>
</dbReference>
<dbReference type="SUPFAM" id="SSF50494">
    <property type="entry name" value="Trypsin-like serine proteases"/>
    <property type="match status" value="1"/>
</dbReference>
<dbReference type="InterPro" id="IPR009003">
    <property type="entry name" value="Peptidase_S1_PA"/>
</dbReference>
<dbReference type="PROSITE" id="PS50240">
    <property type="entry name" value="TRYPSIN_DOM"/>
    <property type="match status" value="1"/>
</dbReference>
<dbReference type="InterPro" id="IPR043504">
    <property type="entry name" value="Peptidase_S1_PA_chymotrypsin"/>
</dbReference>
<feature type="signal peptide" evidence="3">
    <location>
        <begin position="1"/>
        <end position="18"/>
    </location>
</feature>
<sequence>MGGMTRLLLLLWAGVTVGTVVDLQKRIIGGRDCLTNGSRYHVQLRKSEANGPFELECGGSLISPQWILTAAHCWDETWTMRTVLGVHSGPGTPVAVTPHFFMDNQNRKHDIMLLEITDPNIHHTTIIPLPNCQSRLNEGDEVQIAGHASKLKTFSKLRISEETVKLQCANTEVVNCQKLRNCLPNSYPDDWQYLSYQHWLRCQRAGVDLSKGDSGGGVVFNGMLYGVNSFIGNGTHACVEAAGFMDVCEKEYMDWILKTTGIKP</sequence>
<feature type="chain" id="PRO_5002928793" evidence="3">
    <location>
        <begin position="19"/>
        <end position="264"/>
    </location>
</feature>
<accession>C3KHC4</accession>
<dbReference type="InterPro" id="IPR001314">
    <property type="entry name" value="Peptidase_S1A"/>
</dbReference>
<evidence type="ECO:0000256" key="3">
    <source>
        <dbReference type="SAM" id="SignalP"/>
    </source>
</evidence>
<dbReference type="PROSITE" id="PS00134">
    <property type="entry name" value="TRYPSIN_HIS"/>
    <property type="match status" value="1"/>
</dbReference>
<proteinExistence type="evidence at transcript level"/>
<dbReference type="Pfam" id="PF00089">
    <property type="entry name" value="Trypsin"/>
    <property type="match status" value="1"/>
</dbReference>
<organism evidence="5">
    <name type="scientific">Anoplopoma fimbria</name>
    <name type="common">Sablefish</name>
    <dbReference type="NCBI Taxonomy" id="229290"/>
    <lineage>
        <taxon>Eukaryota</taxon>
        <taxon>Metazoa</taxon>
        <taxon>Chordata</taxon>
        <taxon>Craniata</taxon>
        <taxon>Vertebrata</taxon>
        <taxon>Euteleostomi</taxon>
        <taxon>Actinopterygii</taxon>
        <taxon>Neopterygii</taxon>
        <taxon>Teleostei</taxon>
        <taxon>Neoteleostei</taxon>
        <taxon>Acanthomorphata</taxon>
        <taxon>Eupercaria</taxon>
        <taxon>Perciformes</taxon>
        <taxon>Cottioidei</taxon>
        <taxon>Anoplopomatales</taxon>
        <taxon>Anoplopomatidae</taxon>
        <taxon>Anoplopoma</taxon>
    </lineage>
</organism>
<name>C3KHC4_ANOFI</name>
<dbReference type="SMART" id="SM00020">
    <property type="entry name" value="Tryp_SPc"/>
    <property type="match status" value="1"/>
</dbReference>
<evidence type="ECO:0000313" key="5">
    <source>
        <dbReference type="EMBL" id="ACQ58046.1"/>
    </source>
</evidence>
<dbReference type="GO" id="GO:0004252">
    <property type="term" value="F:serine-type endopeptidase activity"/>
    <property type="evidence" value="ECO:0007669"/>
    <property type="project" value="InterPro"/>
</dbReference>
<dbReference type="Gene3D" id="2.40.10.10">
    <property type="entry name" value="Trypsin-like serine proteases"/>
    <property type="match status" value="1"/>
</dbReference>
<evidence type="ECO:0000256" key="1">
    <source>
        <dbReference type="ARBA" id="ARBA00007664"/>
    </source>
</evidence>
<evidence type="ECO:0000259" key="4">
    <source>
        <dbReference type="PROSITE" id="PS50240"/>
    </source>
</evidence>
<dbReference type="PRINTS" id="PR00722">
    <property type="entry name" value="CHYMOTRYPSIN"/>
</dbReference>
<reference evidence="5" key="1">
    <citation type="submission" date="2009-05" db="EMBL/GenBank/DDBJ databases">
        <title>Anoplopoma fimbria ESTs and full-length cDNAs.</title>
        <authorList>
            <person name="Messmer A."/>
            <person name="Rondeau E."/>
            <person name="Sanderson D."/>
            <person name="Cooper G."/>
            <person name="Leong J."/>
            <person name="Koop B.F."/>
        </authorList>
    </citation>
    <scope>NUCLEOTIDE SEQUENCE</scope>
    <source>
        <tissue evidence="5">Brain</tissue>
    </source>
</reference>
<evidence type="ECO:0000256" key="2">
    <source>
        <dbReference type="ARBA" id="ARBA00023157"/>
    </source>
</evidence>
<keyword evidence="2" id="KW-1015">Disulfide bond</keyword>
<dbReference type="AlphaFoldDB" id="C3KHC4"/>
<gene>
    <name evidence="5" type="primary">KLK8</name>
</gene>
<dbReference type="InterPro" id="IPR050430">
    <property type="entry name" value="Peptidase_S1"/>
</dbReference>
<dbReference type="PANTHER" id="PTHR24276:SF98">
    <property type="entry name" value="FI18310P1-RELATED"/>
    <property type="match status" value="1"/>
</dbReference>